<sequence>MVYYYFMVFMNAKHYKTAIFDVQSSFYSLKILNDSHTLTNLFYARFNGLKLVCKSYVALEFVVKNGFEY</sequence>
<gene>
    <name evidence="1" type="ORF">NCTC13456_00469</name>
</gene>
<name>A0A376G149_9FLAO</name>
<dbReference type="Proteomes" id="UP000254737">
    <property type="component" value="Unassembled WGS sequence"/>
</dbReference>
<dbReference type="AlphaFoldDB" id="A0A376G149"/>
<accession>A0A376G149</accession>
<evidence type="ECO:0000313" key="2">
    <source>
        <dbReference type="Proteomes" id="UP000254737"/>
    </source>
</evidence>
<proteinExistence type="predicted"/>
<reference evidence="1 2" key="1">
    <citation type="submission" date="2018-06" db="EMBL/GenBank/DDBJ databases">
        <authorList>
            <consortium name="Pathogen Informatics"/>
            <person name="Doyle S."/>
        </authorList>
    </citation>
    <scope>NUCLEOTIDE SEQUENCE [LARGE SCALE GENOMIC DNA]</scope>
    <source>
        <strain evidence="1 2">NCTC13456</strain>
    </source>
</reference>
<evidence type="ECO:0000313" key="1">
    <source>
        <dbReference type="EMBL" id="STD53388.1"/>
    </source>
</evidence>
<protein>
    <submittedName>
        <fullName evidence="1">Uncharacterized protein</fullName>
    </submittedName>
</protein>
<organism evidence="1 2">
    <name type="scientific">Empedobacter falsenii</name>
    <dbReference type="NCBI Taxonomy" id="343874"/>
    <lineage>
        <taxon>Bacteria</taxon>
        <taxon>Pseudomonadati</taxon>
        <taxon>Bacteroidota</taxon>
        <taxon>Flavobacteriia</taxon>
        <taxon>Flavobacteriales</taxon>
        <taxon>Weeksellaceae</taxon>
        <taxon>Empedobacter</taxon>
    </lineage>
</organism>
<dbReference type="EMBL" id="UFXS01000001">
    <property type="protein sequence ID" value="STD53388.1"/>
    <property type="molecule type" value="Genomic_DNA"/>
</dbReference>